<dbReference type="EMBL" id="BNDV01000016">
    <property type="protein sequence ID" value="GHI17185.1"/>
    <property type="molecule type" value="Genomic_DNA"/>
</dbReference>
<reference evidence="2" key="1">
    <citation type="submission" date="2020-09" db="EMBL/GenBank/DDBJ databases">
        <title>Whole genome shotgun sequence of Streptomyces cinnamonensis NBRC 15873.</title>
        <authorList>
            <person name="Komaki H."/>
            <person name="Tamura T."/>
        </authorList>
    </citation>
    <scope>NUCLEOTIDE SEQUENCE [LARGE SCALE GENOMIC DNA]</scope>
    <source>
        <strain evidence="2">NBRC 15873</strain>
    </source>
</reference>
<proteinExistence type="predicted"/>
<comment type="caution">
    <text evidence="1">The sequence shown here is derived from an EMBL/GenBank/DDBJ whole genome shotgun (WGS) entry which is preliminary data.</text>
</comment>
<accession>A0ABQ3NWM5</accession>
<protein>
    <submittedName>
        <fullName evidence="1">Uncharacterized protein</fullName>
    </submittedName>
</protein>
<keyword evidence="2" id="KW-1185">Reference proteome</keyword>
<dbReference type="Proteomes" id="UP000660554">
    <property type="component" value="Unassembled WGS sequence"/>
</dbReference>
<sequence>MPITVILRGAMGAPEVRGRLRPLSIVGPTRGDVPQERPSSTVSVTKLTWPVHIAIRDRDTKLGLLNGS</sequence>
<gene>
    <name evidence="1" type="ORF">Scinn_66480</name>
</gene>
<name>A0ABQ3NWM5_STRVG</name>
<evidence type="ECO:0000313" key="1">
    <source>
        <dbReference type="EMBL" id="GHI17185.1"/>
    </source>
</evidence>
<organism evidence="1 2">
    <name type="scientific">Streptomyces virginiae</name>
    <name type="common">Streptomyces cinnamonensis</name>
    <dbReference type="NCBI Taxonomy" id="1961"/>
    <lineage>
        <taxon>Bacteria</taxon>
        <taxon>Bacillati</taxon>
        <taxon>Actinomycetota</taxon>
        <taxon>Actinomycetes</taxon>
        <taxon>Kitasatosporales</taxon>
        <taxon>Streptomycetaceae</taxon>
        <taxon>Streptomyces</taxon>
    </lineage>
</organism>
<evidence type="ECO:0000313" key="2">
    <source>
        <dbReference type="Proteomes" id="UP000660554"/>
    </source>
</evidence>